<evidence type="ECO:0000313" key="2">
    <source>
        <dbReference type="Proteomes" id="UP000436468"/>
    </source>
</evidence>
<reference evidence="1 2" key="1">
    <citation type="submission" date="2019-12" db="EMBL/GenBank/DDBJ databases">
        <title>Draft genome sequences Bradyrhizobium cajani AMBPC1010, Bradyrhizobium pachyrhizi AMBPC1040 and Bradyrhizobium yuanmingense ALSPC3051, three plant growth promoting strains isolated from nodules of Cajanus cajan L. in Dominican Republic.</title>
        <authorList>
            <person name="Flores-Felix J.D."/>
            <person name="Araujo J."/>
            <person name="Diaz-Alcantara C."/>
            <person name="Gonzalez-Andres F."/>
            <person name="Velazquez E."/>
        </authorList>
    </citation>
    <scope>NUCLEOTIDE SEQUENCE [LARGE SCALE GENOMIC DNA]</scope>
    <source>
        <strain evidence="1 2">1040</strain>
    </source>
</reference>
<dbReference type="EMBL" id="WQNF01000001">
    <property type="protein sequence ID" value="MVT63647.1"/>
    <property type="molecule type" value="Genomic_DNA"/>
</dbReference>
<organism evidence="1 2">
    <name type="scientific">Bradyrhizobium pachyrhizi</name>
    <dbReference type="NCBI Taxonomy" id="280333"/>
    <lineage>
        <taxon>Bacteria</taxon>
        <taxon>Pseudomonadati</taxon>
        <taxon>Pseudomonadota</taxon>
        <taxon>Alphaproteobacteria</taxon>
        <taxon>Hyphomicrobiales</taxon>
        <taxon>Nitrobacteraceae</taxon>
        <taxon>Bradyrhizobium</taxon>
    </lineage>
</organism>
<evidence type="ECO:0000313" key="1">
    <source>
        <dbReference type="EMBL" id="MVT63647.1"/>
    </source>
</evidence>
<protein>
    <submittedName>
        <fullName evidence="1">Uncharacterized protein</fullName>
    </submittedName>
</protein>
<name>A0A844SDA7_9BRAD</name>
<sequence>MQKIAASFAHHGAVPSALCCNISAFGEKICGSSNRHDLRGRFALIRSRLHRKGCASSGLGNYCRAGY</sequence>
<keyword evidence="2" id="KW-1185">Reference proteome</keyword>
<dbReference type="RefSeq" id="WP_157340463.1">
    <property type="nucleotide sequence ID" value="NZ_CP121667.1"/>
</dbReference>
<dbReference type="AlphaFoldDB" id="A0A844SDA7"/>
<proteinExistence type="predicted"/>
<accession>A0A844SDA7</accession>
<comment type="caution">
    <text evidence="1">The sequence shown here is derived from an EMBL/GenBank/DDBJ whole genome shotgun (WGS) entry which is preliminary data.</text>
</comment>
<gene>
    <name evidence="1" type="ORF">GPL21_00780</name>
</gene>
<dbReference type="Proteomes" id="UP000436468">
    <property type="component" value="Unassembled WGS sequence"/>
</dbReference>